<sequence>MDTQDTLGLVALSLEKEKPVRDCSKRRANRRKNRPTNQKTVAQSTSHAAPGENVFTEVPSVGSYTSKSRSIEDSDLNTCLNPPQVSSYQPGPGSSPINQPVHTNLPLRYSLSTVSNRSGQVPFVQQSYLHSEAQPSVQPEPSKIGRWSEAANIEQSSAPCSVLRPHRPEDRNTYDSPPRKSLVRDPLTHLPTPTPTPTYVTIAHATPAILPSPQSLLLVFDLNGTLLHRASCNVGRSKDYTSRPFLNQFLQYAFANHSILIWSSARPASVKGMCGRLFKPAQRNLLVGQWARDTLGLTPAQYKDRVQVYKRLDRIWDDEKLQNKHPSFDKGERWGQHNTVLIDDSLLKASAQPYNHIEVPVFVKGSETNGDGRDILAQVAGYLEEARRWNDVSAFMREKRFTVDAGWKWAWTDSGEEKENRKKKKEVKEKDAGTTGAERSTPEIAGGEKDERAKSVNVDVDVDVDVEEEDGGVRL</sequence>
<dbReference type="Pfam" id="PF03031">
    <property type="entry name" value="NIF"/>
    <property type="match status" value="1"/>
</dbReference>
<keyword evidence="1" id="KW-0653">Protein transport</keyword>
<feature type="compositionally biased region" description="Polar residues" evidence="2">
    <location>
        <begin position="35"/>
        <end position="47"/>
    </location>
</feature>
<dbReference type="SUPFAM" id="SSF56784">
    <property type="entry name" value="HAD-like"/>
    <property type="match status" value="1"/>
</dbReference>
<feature type="region of interest" description="Disordered" evidence="2">
    <location>
        <begin position="415"/>
        <end position="475"/>
    </location>
</feature>
<keyword evidence="1" id="KW-0496">Mitochondrion</keyword>
<feature type="region of interest" description="Disordered" evidence="2">
    <location>
        <begin position="18"/>
        <end position="97"/>
    </location>
</feature>
<comment type="function">
    <text evidence="1">Essential component of the TIM23 complex, a complex that mediates the translocation of transit peptide-containing proteins across the mitochondrial inner membrane.</text>
</comment>
<dbReference type="InterPro" id="IPR023214">
    <property type="entry name" value="HAD_sf"/>
</dbReference>
<feature type="region of interest" description="Disordered" evidence="2">
    <location>
        <begin position="155"/>
        <end position="194"/>
    </location>
</feature>
<feature type="compositionally biased region" description="Polar residues" evidence="2">
    <location>
        <begin position="76"/>
        <end position="89"/>
    </location>
</feature>
<keyword evidence="5" id="KW-1185">Reference proteome</keyword>
<feature type="compositionally biased region" description="Acidic residues" evidence="2">
    <location>
        <begin position="460"/>
        <end position="475"/>
    </location>
</feature>
<evidence type="ECO:0000256" key="2">
    <source>
        <dbReference type="SAM" id="MobiDB-lite"/>
    </source>
</evidence>
<name>A0ABR3ZTW1_9LECA</name>
<dbReference type="PANTHER" id="PTHR12210">
    <property type="entry name" value="DULLARD PROTEIN PHOSPHATASE"/>
    <property type="match status" value="1"/>
</dbReference>
<comment type="caution">
    <text evidence="4">The sequence shown here is derived from an EMBL/GenBank/DDBJ whole genome shotgun (WGS) entry which is preliminary data.</text>
</comment>
<organism evidence="4 5">
    <name type="scientific">Stereocaulon virgatum</name>
    <dbReference type="NCBI Taxonomy" id="373712"/>
    <lineage>
        <taxon>Eukaryota</taxon>
        <taxon>Fungi</taxon>
        <taxon>Dikarya</taxon>
        <taxon>Ascomycota</taxon>
        <taxon>Pezizomycotina</taxon>
        <taxon>Lecanoromycetes</taxon>
        <taxon>OSLEUM clade</taxon>
        <taxon>Lecanoromycetidae</taxon>
        <taxon>Lecanorales</taxon>
        <taxon>Lecanorineae</taxon>
        <taxon>Stereocaulaceae</taxon>
        <taxon>Stereocaulon</taxon>
    </lineage>
</organism>
<reference evidence="4 5" key="1">
    <citation type="submission" date="2024-09" db="EMBL/GenBank/DDBJ databases">
        <title>Rethinking Asexuality: The Enigmatic Case of Functional Sexual Genes in Lepraria (Stereocaulaceae).</title>
        <authorList>
            <person name="Doellman M."/>
            <person name="Sun Y."/>
            <person name="Barcenas-Pena A."/>
            <person name="Lumbsch H.T."/>
            <person name="Grewe F."/>
        </authorList>
    </citation>
    <scope>NUCLEOTIDE SEQUENCE [LARGE SCALE GENOMIC DNA]</scope>
    <source>
        <strain evidence="4 5">Mercado 3170</strain>
    </source>
</reference>
<dbReference type="InterPro" id="IPR036412">
    <property type="entry name" value="HAD-like_sf"/>
</dbReference>
<feature type="domain" description="FCP1 homology" evidence="3">
    <location>
        <begin position="211"/>
        <end position="386"/>
    </location>
</feature>
<dbReference type="Proteomes" id="UP001590950">
    <property type="component" value="Unassembled WGS sequence"/>
</dbReference>
<keyword evidence="1" id="KW-0811">Translocation</keyword>
<comment type="similarity">
    <text evidence="1">Belongs to the TIM50 family.</text>
</comment>
<dbReference type="InterPro" id="IPR050365">
    <property type="entry name" value="TIM50"/>
</dbReference>
<keyword evidence="1" id="KW-0809">Transit peptide</keyword>
<dbReference type="SMART" id="SM00577">
    <property type="entry name" value="CPDc"/>
    <property type="match status" value="1"/>
</dbReference>
<comment type="subcellular location">
    <subcellularLocation>
        <location evidence="1">Mitochondrion inner membrane</location>
        <topology evidence="1">Single-pass membrane protein</topology>
    </subcellularLocation>
</comment>
<gene>
    <name evidence="4" type="ORF">N7G274_010265</name>
</gene>
<comment type="subunit">
    <text evidence="1">Component of the TIM23 complex.</text>
</comment>
<evidence type="ECO:0000259" key="3">
    <source>
        <dbReference type="PROSITE" id="PS50969"/>
    </source>
</evidence>
<dbReference type="Gene3D" id="3.40.50.1000">
    <property type="entry name" value="HAD superfamily/HAD-like"/>
    <property type="match status" value="1"/>
</dbReference>
<evidence type="ECO:0000256" key="1">
    <source>
        <dbReference type="RuleBase" id="RU365079"/>
    </source>
</evidence>
<evidence type="ECO:0000313" key="5">
    <source>
        <dbReference type="Proteomes" id="UP001590950"/>
    </source>
</evidence>
<keyword evidence="1" id="KW-0813">Transport</keyword>
<protein>
    <recommendedName>
        <fullName evidence="1">Mitochondrial import inner membrane translocase subunit TIM50</fullName>
    </recommendedName>
</protein>
<dbReference type="EMBL" id="JBEFKJ010000046">
    <property type="protein sequence ID" value="KAL2036980.1"/>
    <property type="molecule type" value="Genomic_DNA"/>
</dbReference>
<evidence type="ECO:0000313" key="4">
    <source>
        <dbReference type="EMBL" id="KAL2036980.1"/>
    </source>
</evidence>
<dbReference type="InterPro" id="IPR004274">
    <property type="entry name" value="FCP1_dom"/>
</dbReference>
<dbReference type="PROSITE" id="PS50969">
    <property type="entry name" value="FCP1"/>
    <property type="match status" value="1"/>
</dbReference>
<accession>A0ABR3ZTW1</accession>
<proteinExistence type="inferred from homology"/>
<feature type="compositionally biased region" description="Basic and acidic residues" evidence="2">
    <location>
        <begin position="415"/>
        <end position="432"/>
    </location>
</feature>